<feature type="transmembrane region" description="Helical" evidence="1">
    <location>
        <begin position="132"/>
        <end position="153"/>
    </location>
</feature>
<proteinExistence type="predicted"/>
<dbReference type="Proteomes" id="UP001283341">
    <property type="component" value="Unassembled WGS sequence"/>
</dbReference>
<evidence type="ECO:0000313" key="3">
    <source>
        <dbReference type="EMBL" id="KAK3318965.1"/>
    </source>
</evidence>
<organism evidence="3 4">
    <name type="scientific">Apodospora peruviana</name>
    <dbReference type="NCBI Taxonomy" id="516989"/>
    <lineage>
        <taxon>Eukaryota</taxon>
        <taxon>Fungi</taxon>
        <taxon>Dikarya</taxon>
        <taxon>Ascomycota</taxon>
        <taxon>Pezizomycotina</taxon>
        <taxon>Sordariomycetes</taxon>
        <taxon>Sordariomycetidae</taxon>
        <taxon>Sordariales</taxon>
        <taxon>Lasiosphaeriaceae</taxon>
        <taxon>Apodospora</taxon>
    </lineage>
</organism>
<dbReference type="PANTHER" id="PTHR23028:SF125">
    <property type="entry name" value="ACYLTRANSFERASE"/>
    <property type="match status" value="1"/>
</dbReference>
<dbReference type="InterPro" id="IPR050879">
    <property type="entry name" value="Acyltransferase_3"/>
</dbReference>
<keyword evidence="1" id="KW-0472">Membrane</keyword>
<dbReference type="InterPro" id="IPR002656">
    <property type="entry name" value="Acyl_transf_3_dom"/>
</dbReference>
<keyword evidence="1" id="KW-1133">Transmembrane helix</keyword>
<dbReference type="EMBL" id="JAUEDM010000004">
    <property type="protein sequence ID" value="KAK3318965.1"/>
    <property type="molecule type" value="Genomic_DNA"/>
</dbReference>
<evidence type="ECO:0000256" key="1">
    <source>
        <dbReference type="SAM" id="Phobius"/>
    </source>
</evidence>
<keyword evidence="4" id="KW-1185">Reference proteome</keyword>
<dbReference type="GO" id="GO:0016747">
    <property type="term" value="F:acyltransferase activity, transferring groups other than amino-acyl groups"/>
    <property type="evidence" value="ECO:0007669"/>
    <property type="project" value="InterPro"/>
</dbReference>
<feature type="transmembrane region" description="Helical" evidence="1">
    <location>
        <begin position="369"/>
        <end position="388"/>
    </location>
</feature>
<feature type="transmembrane region" description="Helical" evidence="1">
    <location>
        <begin position="322"/>
        <end position="341"/>
    </location>
</feature>
<feature type="transmembrane region" description="Helical" evidence="1">
    <location>
        <begin position="459"/>
        <end position="479"/>
    </location>
</feature>
<gene>
    <name evidence="3" type="ORF">B0H66DRAFT_558496</name>
</gene>
<keyword evidence="1" id="KW-0812">Transmembrane</keyword>
<reference evidence="3" key="1">
    <citation type="journal article" date="2023" name="Mol. Phylogenet. Evol.">
        <title>Genome-scale phylogeny and comparative genomics of the fungal order Sordariales.</title>
        <authorList>
            <person name="Hensen N."/>
            <person name="Bonometti L."/>
            <person name="Westerberg I."/>
            <person name="Brannstrom I.O."/>
            <person name="Guillou S."/>
            <person name="Cros-Aarteil S."/>
            <person name="Calhoun S."/>
            <person name="Haridas S."/>
            <person name="Kuo A."/>
            <person name="Mondo S."/>
            <person name="Pangilinan J."/>
            <person name="Riley R."/>
            <person name="LaButti K."/>
            <person name="Andreopoulos B."/>
            <person name="Lipzen A."/>
            <person name="Chen C."/>
            <person name="Yan M."/>
            <person name="Daum C."/>
            <person name="Ng V."/>
            <person name="Clum A."/>
            <person name="Steindorff A."/>
            <person name="Ohm R.A."/>
            <person name="Martin F."/>
            <person name="Silar P."/>
            <person name="Natvig D.O."/>
            <person name="Lalanne C."/>
            <person name="Gautier V."/>
            <person name="Ament-Velasquez S.L."/>
            <person name="Kruys A."/>
            <person name="Hutchinson M.I."/>
            <person name="Powell A.J."/>
            <person name="Barry K."/>
            <person name="Miller A.N."/>
            <person name="Grigoriev I.V."/>
            <person name="Debuchy R."/>
            <person name="Gladieux P."/>
            <person name="Hiltunen Thoren M."/>
            <person name="Johannesson H."/>
        </authorList>
    </citation>
    <scope>NUCLEOTIDE SEQUENCE</scope>
    <source>
        <strain evidence="3">CBS 118394</strain>
    </source>
</reference>
<keyword evidence="3" id="KW-0808">Transferase</keyword>
<feature type="transmembrane region" description="Helical" evidence="1">
    <location>
        <begin position="276"/>
        <end position="301"/>
    </location>
</feature>
<feature type="domain" description="Acyltransferase 3" evidence="2">
    <location>
        <begin position="71"/>
        <end position="425"/>
    </location>
</feature>
<evidence type="ECO:0000259" key="2">
    <source>
        <dbReference type="Pfam" id="PF01757"/>
    </source>
</evidence>
<dbReference type="AlphaFoldDB" id="A0AAE0M4S8"/>
<dbReference type="PANTHER" id="PTHR23028">
    <property type="entry name" value="ACETYLTRANSFERASE"/>
    <property type="match status" value="1"/>
</dbReference>
<feature type="transmembrane region" description="Helical" evidence="1">
    <location>
        <begin position="400"/>
        <end position="419"/>
    </location>
</feature>
<name>A0AAE0M4S8_9PEZI</name>
<comment type="caution">
    <text evidence="3">The sequence shown here is derived from an EMBL/GenBank/DDBJ whole genome shotgun (WGS) entry which is preliminary data.</text>
</comment>
<feature type="transmembrane region" description="Helical" evidence="1">
    <location>
        <begin position="174"/>
        <end position="194"/>
    </location>
</feature>
<dbReference type="Pfam" id="PF01757">
    <property type="entry name" value="Acyl_transf_3"/>
    <property type="match status" value="1"/>
</dbReference>
<evidence type="ECO:0000313" key="4">
    <source>
        <dbReference type="Proteomes" id="UP001283341"/>
    </source>
</evidence>
<keyword evidence="3" id="KW-0012">Acyltransferase</keyword>
<sequence>MHSQWEGNLVGTGPIGSGGLSSCGVDATQLPNHLGRLGGTLPTKGNPVRWVRLVLWPKTAPESSKPLRPTAYLDGLRGFAAFLVYIHHNQLWAHGVANYADAAIFENAWGWRGQFRFATFYGIRNFFTGGHLAVAVFYVISGYVLSAKPLALIQTADYAKLSENLGSAFFRRWFRLYLPLLVTTLVYVASWHVFGYWNPACKPKATFREELWNWYVEFKNFSFLFKEGPVWVTYNTHLWSIPLEMRGSIITFTACLALSRATTKARLLCQLILMFYFMYIVDGFYGALFIAGMMQCDLDLLAKISDPGFPRVLRRMEPYKTFIYYHLFVISMFLAGVPSQTADVRDLRANPGWYWLSFLKPQAVYDPKWFYLFFAANMLVACTPRMGWVKRFFESRFCQFLGRVSFSFYLVHGPLLATVGDRLYHMVGYVRPFEDSQKHMAQWSNVFPLPKTGPMGLEVAFLVPHLVLLPLTLWVADVVTRMVDEPSVRFASWLYKRTLGLDREPEIHACKEDEMVALMRLA</sequence>
<protein>
    <submittedName>
        <fullName evidence="3">Acyltransferase family-domain-containing protein</fullName>
    </submittedName>
</protein>
<reference evidence="3" key="2">
    <citation type="submission" date="2023-06" db="EMBL/GenBank/DDBJ databases">
        <authorList>
            <consortium name="Lawrence Berkeley National Laboratory"/>
            <person name="Haridas S."/>
            <person name="Hensen N."/>
            <person name="Bonometti L."/>
            <person name="Westerberg I."/>
            <person name="Brannstrom I.O."/>
            <person name="Guillou S."/>
            <person name="Cros-Aarteil S."/>
            <person name="Calhoun S."/>
            <person name="Kuo A."/>
            <person name="Mondo S."/>
            <person name="Pangilinan J."/>
            <person name="Riley R."/>
            <person name="Labutti K."/>
            <person name="Andreopoulos B."/>
            <person name="Lipzen A."/>
            <person name="Chen C."/>
            <person name="Yanf M."/>
            <person name="Daum C."/>
            <person name="Ng V."/>
            <person name="Clum A."/>
            <person name="Steindorff A."/>
            <person name="Ohm R."/>
            <person name="Martin F."/>
            <person name="Silar P."/>
            <person name="Natvig D."/>
            <person name="Lalanne C."/>
            <person name="Gautier V."/>
            <person name="Ament-Velasquez S.L."/>
            <person name="Kruys A."/>
            <person name="Hutchinson M.I."/>
            <person name="Powell A.J."/>
            <person name="Barry K."/>
            <person name="Miller A.N."/>
            <person name="Grigoriev I.V."/>
            <person name="Debuchy R."/>
            <person name="Gladieux P."/>
            <person name="Thoren M.H."/>
            <person name="Johannesson H."/>
        </authorList>
    </citation>
    <scope>NUCLEOTIDE SEQUENCE</scope>
    <source>
        <strain evidence="3">CBS 118394</strain>
    </source>
</reference>
<accession>A0AAE0M4S8</accession>